<keyword evidence="4" id="KW-0645">Protease</keyword>
<comment type="similarity">
    <text evidence="1 2">Belongs to the band 7/mec-2 family. HflK subfamily.</text>
</comment>
<dbReference type="GO" id="GO:0008233">
    <property type="term" value="F:peptidase activity"/>
    <property type="evidence" value="ECO:0007669"/>
    <property type="project" value="UniProtKB-KW"/>
</dbReference>
<dbReference type="SUPFAM" id="SSF117892">
    <property type="entry name" value="Band 7/SPFH domain"/>
    <property type="match status" value="1"/>
</dbReference>
<keyword evidence="4" id="KW-0378">Hydrolase</keyword>
<evidence type="ECO:0000256" key="2">
    <source>
        <dbReference type="RuleBase" id="RU364113"/>
    </source>
</evidence>
<dbReference type="GO" id="GO:0016020">
    <property type="term" value="C:membrane"/>
    <property type="evidence" value="ECO:0007669"/>
    <property type="project" value="UniProtKB-SubCell"/>
</dbReference>
<dbReference type="SMART" id="SM00244">
    <property type="entry name" value="PHB"/>
    <property type="match status" value="1"/>
</dbReference>
<protein>
    <recommendedName>
        <fullName evidence="2">Protein HflK</fullName>
    </recommendedName>
</protein>
<evidence type="ECO:0000259" key="3">
    <source>
        <dbReference type="SMART" id="SM00244"/>
    </source>
</evidence>
<organism evidence="4 5">
    <name type="scientific">Eiseniibacteriota bacterium</name>
    <dbReference type="NCBI Taxonomy" id="2212470"/>
    <lineage>
        <taxon>Bacteria</taxon>
        <taxon>Candidatus Eiseniibacteriota</taxon>
    </lineage>
</organism>
<evidence type="ECO:0000313" key="5">
    <source>
        <dbReference type="Proteomes" id="UP000748308"/>
    </source>
</evidence>
<comment type="subcellular location">
    <subcellularLocation>
        <location evidence="2">Membrane</location>
    </subcellularLocation>
</comment>
<comment type="subunit">
    <text evidence="2">HflC and HflK may interact to form a multimeric complex.</text>
</comment>
<evidence type="ECO:0000313" key="4">
    <source>
        <dbReference type="EMBL" id="MBM3317165.1"/>
    </source>
</evidence>
<dbReference type="EMBL" id="VGIY01000084">
    <property type="protein sequence ID" value="MBM3317165.1"/>
    <property type="molecule type" value="Genomic_DNA"/>
</dbReference>
<dbReference type="Proteomes" id="UP000748308">
    <property type="component" value="Unassembled WGS sequence"/>
</dbReference>
<dbReference type="InterPro" id="IPR010201">
    <property type="entry name" value="HflK"/>
</dbReference>
<dbReference type="PANTHER" id="PTHR42911">
    <property type="entry name" value="MODULATOR OF FTSH PROTEASE HFLC"/>
    <property type="match status" value="1"/>
</dbReference>
<accession>A0A937X7V9</accession>
<dbReference type="InterPro" id="IPR001107">
    <property type="entry name" value="Band_7"/>
</dbReference>
<dbReference type="Pfam" id="PF01145">
    <property type="entry name" value="Band_7"/>
    <property type="match status" value="1"/>
</dbReference>
<dbReference type="AlphaFoldDB" id="A0A937X7V9"/>
<name>A0A937X7V9_UNCEI</name>
<dbReference type="InterPro" id="IPR036013">
    <property type="entry name" value="Band_7/SPFH_dom_sf"/>
</dbReference>
<feature type="domain" description="Band 7" evidence="3">
    <location>
        <begin position="49"/>
        <end position="228"/>
    </location>
</feature>
<gene>
    <name evidence="4" type="primary">hflK</name>
    <name evidence="4" type="ORF">FJY75_04865</name>
</gene>
<dbReference type="NCBIfam" id="TIGR01933">
    <property type="entry name" value="hflK"/>
    <property type="match status" value="1"/>
</dbReference>
<sequence>MSGPRADGAAPAAPRSSRARRAAALRRLLSGPRLAGLFALLVALHWGLTGVRVVREDEQAVVLRFGAITRLAPAGILFTLPWPIERSLALRTAEVRTMPIGYRIADAARGPGPSTREIEWVTGDNNIIDLTLTLKYVISDPVAYLYAVGPVEADFLVRRCAEAGLTEMIACLPVDELLTAGKGRVQEETRRRTQADLDSLGAGIRIVTVNIGGVVPPANVIAAFNDVSTAKIEKARMINEADGYAKDSLPRARAMGHRAVQEAESYREATVNRARGEVSGFNDLLAEARRARAVTEMRIYLEAMERILPRARKVIVDESAGGQLRLLE</sequence>
<comment type="function">
    <text evidence="2">HflC and HflK could encode or regulate a protease.</text>
</comment>
<dbReference type="CDD" id="cd03404">
    <property type="entry name" value="SPFH_HflK"/>
    <property type="match status" value="1"/>
</dbReference>
<proteinExistence type="inferred from homology"/>
<reference evidence="4" key="1">
    <citation type="submission" date="2019-03" db="EMBL/GenBank/DDBJ databases">
        <title>Lake Tanganyika Metagenome-Assembled Genomes (MAGs).</title>
        <authorList>
            <person name="Tran P."/>
        </authorList>
    </citation>
    <scope>NUCLEOTIDE SEQUENCE</scope>
    <source>
        <strain evidence="4">M_DeepCast_400m_m2_100</strain>
    </source>
</reference>
<dbReference type="GO" id="GO:0006508">
    <property type="term" value="P:proteolysis"/>
    <property type="evidence" value="ECO:0007669"/>
    <property type="project" value="UniProtKB-KW"/>
</dbReference>
<comment type="caution">
    <text evidence="4">The sequence shown here is derived from an EMBL/GenBank/DDBJ whole genome shotgun (WGS) entry which is preliminary data.</text>
</comment>
<evidence type="ECO:0000256" key="1">
    <source>
        <dbReference type="ARBA" id="ARBA00006971"/>
    </source>
</evidence>
<dbReference type="Gene3D" id="3.30.479.30">
    <property type="entry name" value="Band 7 domain"/>
    <property type="match status" value="1"/>
</dbReference>
<dbReference type="PANTHER" id="PTHR42911:SF1">
    <property type="entry name" value="MODULATOR OF FTSH PROTEASE HFLC"/>
    <property type="match status" value="1"/>
</dbReference>